<dbReference type="InterPro" id="IPR017946">
    <property type="entry name" value="PLC-like_Pdiesterase_TIM-brl"/>
</dbReference>
<dbReference type="PANTHER" id="PTHR46211">
    <property type="entry name" value="GLYCEROPHOSPHORYL DIESTER PHOSPHODIESTERASE"/>
    <property type="match status" value="1"/>
</dbReference>
<organism evidence="2 3">
    <name type="scientific">Bacillus subtilis</name>
    <dbReference type="NCBI Taxonomy" id="1423"/>
    <lineage>
        <taxon>Bacteria</taxon>
        <taxon>Bacillati</taxon>
        <taxon>Bacillota</taxon>
        <taxon>Bacilli</taxon>
        <taxon>Bacillales</taxon>
        <taxon>Bacillaceae</taxon>
        <taxon>Bacillus</taxon>
    </lineage>
</organism>
<dbReference type="PATRIC" id="fig|1423.173.peg.324"/>
<dbReference type="GO" id="GO:0006629">
    <property type="term" value="P:lipid metabolic process"/>
    <property type="evidence" value="ECO:0007669"/>
    <property type="project" value="InterPro"/>
</dbReference>
<dbReference type="PROSITE" id="PS51257">
    <property type="entry name" value="PROKAR_LIPOPROTEIN"/>
    <property type="match status" value="1"/>
</dbReference>
<accession>A0A0D1L4E1</accession>
<dbReference type="Gene3D" id="3.20.20.190">
    <property type="entry name" value="Phosphatidylinositol (PI) phosphodiesterase"/>
    <property type="match status" value="1"/>
</dbReference>
<dbReference type="InterPro" id="IPR030395">
    <property type="entry name" value="GP_PDE_dom"/>
</dbReference>
<name>A0A0D1L4E1_BACIU</name>
<evidence type="ECO:0000259" key="1">
    <source>
        <dbReference type="PROSITE" id="PS51704"/>
    </source>
</evidence>
<dbReference type="Proteomes" id="UP000032247">
    <property type="component" value="Unassembled WGS sequence"/>
</dbReference>
<dbReference type="AlphaFoldDB" id="A0A0D1L4E1"/>
<protein>
    <submittedName>
        <fullName evidence="2">Glycerophosphoryl diester phosphodiesterase</fullName>
    </submittedName>
</protein>
<dbReference type="GO" id="GO:0008081">
    <property type="term" value="F:phosphoric diester hydrolase activity"/>
    <property type="evidence" value="ECO:0007669"/>
    <property type="project" value="InterPro"/>
</dbReference>
<dbReference type="PANTHER" id="PTHR46211:SF7">
    <property type="entry name" value="GLYCEROPHOSPHODIESTER PHOSPHODIESTERASE"/>
    <property type="match status" value="1"/>
</dbReference>
<sequence>MKNIIYLLFIVSIILSGCSTYEGSVVKGSGQSSKTSNYHPLIIAHRGASALEPEHTSLSYKRAIKDKADFIEIDLRQTKDHELVAIHDKDVERTTNGKGNIQDLTLSQLKKFNAGKGQKILTIEEIIKEFGLSTKYYIETREDNNGNLVMEQKLIDILNKYNLLAEHKVVLQSFSEKSLKKIHSINKEIPLVRLLRDGEVEDLNSDKLKYIKSYAYAVGPNAKLVDKDIVEKVHAANLQIHVFFDAENEKNQTMKMINIRVDGFFSNNPAYTEKLLNSSN</sequence>
<dbReference type="Pfam" id="PF03009">
    <property type="entry name" value="GDPD"/>
    <property type="match status" value="1"/>
</dbReference>
<dbReference type="EMBL" id="JXBC01000001">
    <property type="protein sequence ID" value="KIU13202.1"/>
    <property type="molecule type" value="Genomic_DNA"/>
</dbReference>
<reference evidence="2 3" key="1">
    <citation type="submission" date="2014-12" db="EMBL/GenBank/DDBJ databases">
        <title>Comparative genome analysis of Bacillus coagulans HM-08, Clostridium butyricum HM-68, Bacillus subtilis HM-66 and Bacillus licheniformis BL-09.</title>
        <authorList>
            <person name="Zhang H."/>
        </authorList>
    </citation>
    <scope>NUCLEOTIDE SEQUENCE [LARGE SCALE GENOMIC DNA]</scope>
    <source>
        <strain evidence="2 3">HM-66</strain>
    </source>
</reference>
<proteinExistence type="predicted"/>
<gene>
    <name evidence="2" type="ORF">SC09_Contig17orf00388</name>
</gene>
<dbReference type="SUPFAM" id="SSF51695">
    <property type="entry name" value="PLC-like phosphodiesterases"/>
    <property type="match status" value="1"/>
</dbReference>
<dbReference type="RefSeq" id="WP_043856974.1">
    <property type="nucleotide sequence ID" value="NZ_JAJHUI010000004.1"/>
</dbReference>
<comment type="caution">
    <text evidence="2">The sequence shown here is derived from an EMBL/GenBank/DDBJ whole genome shotgun (WGS) entry which is preliminary data.</text>
</comment>
<evidence type="ECO:0000313" key="2">
    <source>
        <dbReference type="EMBL" id="KIU13202.1"/>
    </source>
</evidence>
<evidence type="ECO:0000313" key="3">
    <source>
        <dbReference type="Proteomes" id="UP000032247"/>
    </source>
</evidence>
<dbReference type="PROSITE" id="PS51704">
    <property type="entry name" value="GP_PDE"/>
    <property type="match status" value="1"/>
</dbReference>
<feature type="domain" description="GP-PDE" evidence="1">
    <location>
        <begin position="40"/>
        <end position="276"/>
    </location>
</feature>